<dbReference type="GO" id="GO:0003677">
    <property type="term" value="F:DNA binding"/>
    <property type="evidence" value="ECO:0007669"/>
    <property type="project" value="InterPro"/>
</dbReference>
<name>A0A371X1Z6_9HYPH</name>
<dbReference type="EMBL" id="QURN01000029">
    <property type="protein sequence ID" value="RFC63251.1"/>
    <property type="molecule type" value="Genomic_DNA"/>
</dbReference>
<dbReference type="Gene3D" id="1.10.260.40">
    <property type="entry name" value="lambda repressor-like DNA-binding domains"/>
    <property type="match status" value="1"/>
</dbReference>
<organism evidence="2 3">
    <name type="scientific">Mesorhizobium denitrificans</name>
    <dbReference type="NCBI Taxonomy" id="2294114"/>
    <lineage>
        <taxon>Bacteria</taxon>
        <taxon>Pseudomonadati</taxon>
        <taxon>Pseudomonadota</taxon>
        <taxon>Alphaproteobacteria</taxon>
        <taxon>Hyphomicrobiales</taxon>
        <taxon>Phyllobacteriaceae</taxon>
        <taxon>Mesorhizobium</taxon>
    </lineage>
</organism>
<dbReference type="InterPro" id="IPR001387">
    <property type="entry name" value="Cro/C1-type_HTH"/>
</dbReference>
<keyword evidence="3" id="KW-1185">Reference proteome</keyword>
<evidence type="ECO:0000259" key="1">
    <source>
        <dbReference type="PROSITE" id="PS50943"/>
    </source>
</evidence>
<comment type="caution">
    <text evidence="2">The sequence shown here is derived from an EMBL/GenBank/DDBJ whole genome shotgun (WGS) entry which is preliminary data.</text>
</comment>
<evidence type="ECO:0000313" key="3">
    <source>
        <dbReference type="Proteomes" id="UP000262379"/>
    </source>
</evidence>
<dbReference type="AlphaFoldDB" id="A0A371X1Z6"/>
<dbReference type="Pfam" id="PF01381">
    <property type="entry name" value="HTH_3"/>
    <property type="match status" value="1"/>
</dbReference>
<dbReference type="InterPro" id="IPR010982">
    <property type="entry name" value="Lambda_DNA-bd_dom_sf"/>
</dbReference>
<dbReference type="CDD" id="cd00093">
    <property type="entry name" value="HTH_XRE"/>
    <property type="match status" value="1"/>
</dbReference>
<reference evidence="3" key="1">
    <citation type="submission" date="2018-08" db="EMBL/GenBank/DDBJ databases">
        <authorList>
            <person name="Im W.T."/>
        </authorList>
    </citation>
    <scope>NUCLEOTIDE SEQUENCE [LARGE SCALE GENOMIC DNA]</scope>
    <source>
        <strain evidence="3">LA-28</strain>
    </source>
</reference>
<dbReference type="PROSITE" id="PS50943">
    <property type="entry name" value="HTH_CROC1"/>
    <property type="match status" value="1"/>
</dbReference>
<dbReference type="Proteomes" id="UP000262379">
    <property type="component" value="Unassembled WGS sequence"/>
</dbReference>
<gene>
    <name evidence="2" type="ORF">DY251_20945</name>
</gene>
<protein>
    <submittedName>
        <fullName evidence="2">Helix-turn-helix domain-containing protein</fullName>
    </submittedName>
</protein>
<proteinExistence type="predicted"/>
<evidence type="ECO:0000313" key="2">
    <source>
        <dbReference type="EMBL" id="RFC63251.1"/>
    </source>
</evidence>
<accession>A0A371X1Z6</accession>
<sequence>MGRPMKNEQKFYCGDNAPAAKPYHYKECGLDNIYLMNGYHIEEEDGEDYVSIDSADELWKAIGLDLVRAKKILSPKEIRFLRGQMEKTQSEVATLLRVDDQTVARWEKGKVKLSGTADIAFRVLFLGSRVAQPEGSEILARWLETVRKLIERDAPASDDLLFVQHGDTWEMQRLYG</sequence>
<feature type="domain" description="HTH cro/C1-type" evidence="1">
    <location>
        <begin position="78"/>
        <end position="114"/>
    </location>
</feature>
<dbReference type="SUPFAM" id="SSF47413">
    <property type="entry name" value="lambda repressor-like DNA-binding domains"/>
    <property type="match status" value="1"/>
</dbReference>